<dbReference type="STRING" id="379508.A5DZR5"/>
<protein>
    <recommendedName>
        <fullName evidence="6">MARVEL domain-containing protein</fullName>
    </recommendedName>
</protein>
<evidence type="ECO:0000259" key="6">
    <source>
        <dbReference type="Pfam" id="PF01284"/>
    </source>
</evidence>
<dbReference type="HOGENOM" id="CLU_098356_1_0_1"/>
<dbReference type="EMBL" id="CH981526">
    <property type="protein sequence ID" value="EDK44673.1"/>
    <property type="molecule type" value="Genomic_DNA"/>
</dbReference>
<evidence type="ECO:0000256" key="4">
    <source>
        <dbReference type="ARBA" id="ARBA00023136"/>
    </source>
</evidence>
<dbReference type="OrthoDB" id="5423111at2759"/>
<evidence type="ECO:0000313" key="7">
    <source>
        <dbReference type="EMBL" id="EDK44673.1"/>
    </source>
</evidence>
<dbReference type="eggNOG" id="ENOG502RZW2">
    <property type="taxonomic scope" value="Eukaryota"/>
</dbReference>
<dbReference type="GO" id="GO:0032126">
    <property type="term" value="C:eisosome"/>
    <property type="evidence" value="ECO:0007669"/>
    <property type="project" value="TreeGrafter"/>
</dbReference>
<evidence type="ECO:0000256" key="2">
    <source>
        <dbReference type="ARBA" id="ARBA00022692"/>
    </source>
</evidence>
<name>A5DZR5_LODEL</name>
<evidence type="ECO:0000256" key="1">
    <source>
        <dbReference type="ARBA" id="ARBA00004141"/>
    </source>
</evidence>
<dbReference type="Proteomes" id="UP000001996">
    <property type="component" value="Unassembled WGS sequence"/>
</dbReference>
<feature type="domain" description="MARVEL" evidence="6">
    <location>
        <begin position="6"/>
        <end position="140"/>
    </location>
</feature>
<dbReference type="Pfam" id="PF01284">
    <property type="entry name" value="MARVEL"/>
    <property type="match status" value="1"/>
</dbReference>
<dbReference type="AlphaFoldDB" id="A5DZR5"/>
<keyword evidence="4 5" id="KW-0472">Membrane</keyword>
<feature type="transmembrane region" description="Helical" evidence="5">
    <location>
        <begin position="41"/>
        <end position="63"/>
    </location>
</feature>
<evidence type="ECO:0000256" key="3">
    <source>
        <dbReference type="ARBA" id="ARBA00022989"/>
    </source>
</evidence>
<dbReference type="KEGG" id="lel:PVL30_003692"/>
<organism evidence="7 8">
    <name type="scientific">Lodderomyces elongisporus (strain ATCC 11503 / CBS 2605 / JCM 1781 / NBRC 1676 / NRRL YB-4239)</name>
    <name type="common">Yeast</name>
    <name type="synonym">Saccharomyces elongisporus</name>
    <dbReference type="NCBI Taxonomy" id="379508"/>
    <lineage>
        <taxon>Eukaryota</taxon>
        <taxon>Fungi</taxon>
        <taxon>Dikarya</taxon>
        <taxon>Ascomycota</taxon>
        <taxon>Saccharomycotina</taxon>
        <taxon>Pichiomycetes</taxon>
        <taxon>Debaryomycetaceae</taxon>
        <taxon>Candida/Lodderomyces clade</taxon>
        <taxon>Lodderomyces</taxon>
    </lineage>
</organism>
<comment type="subcellular location">
    <subcellularLocation>
        <location evidence="1">Membrane</location>
        <topology evidence="1">Multi-pass membrane protein</topology>
    </subcellularLocation>
</comment>
<evidence type="ECO:0000256" key="5">
    <source>
        <dbReference type="SAM" id="Phobius"/>
    </source>
</evidence>
<keyword evidence="2 5" id="KW-0812">Transmembrane</keyword>
<dbReference type="InterPro" id="IPR052649">
    <property type="entry name" value="NCE102-like"/>
</dbReference>
<dbReference type="PANTHER" id="PTHR28165:SF1">
    <property type="entry name" value="NON-CLASSICAL EXPORT PROTEIN 2-RELATED"/>
    <property type="match status" value="1"/>
</dbReference>
<proteinExistence type="predicted"/>
<evidence type="ECO:0000313" key="8">
    <source>
        <dbReference type="Proteomes" id="UP000001996"/>
    </source>
</evidence>
<dbReference type="PANTHER" id="PTHR28165">
    <property type="entry name" value="NON-CLASSICAL EXPORT PROTEIN 2-RELATED"/>
    <property type="match status" value="1"/>
</dbReference>
<dbReference type="GO" id="GO:0072659">
    <property type="term" value="P:protein localization to plasma membrane"/>
    <property type="evidence" value="ECO:0007669"/>
    <property type="project" value="TreeGrafter"/>
</dbReference>
<dbReference type="GO" id="GO:0005886">
    <property type="term" value="C:plasma membrane"/>
    <property type="evidence" value="ECO:0007669"/>
    <property type="project" value="TreeGrafter"/>
</dbReference>
<accession>A5DZR5</accession>
<dbReference type="InParanoid" id="A5DZR5"/>
<dbReference type="GeneID" id="5233211"/>
<feature type="transmembrane region" description="Helical" evidence="5">
    <location>
        <begin position="70"/>
        <end position="94"/>
    </location>
</feature>
<dbReference type="RefSeq" id="XP_001526294.1">
    <property type="nucleotide sequence ID" value="XM_001526244.1"/>
</dbReference>
<feature type="transmembrane region" description="Helical" evidence="5">
    <location>
        <begin position="126"/>
        <end position="147"/>
    </location>
</feature>
<sequence length="171" mass="18307">MLAIGDVILRAFNFVFLAIALGLTGSLAATTITQHNPQVNFAVFAAAFGLLTSSFYGIFAFFIDAFAWPVILFIFDFLNFVFTFAAATAIAAGIRAHSCGNQDYLDNNNINQGSTGRCRKAQASTAFLYFSAFIFIFSGVFSAVGLFRGGLFGSSRRTSAPRTGVPSMSQA</sequence>
<gene>
    <name evidence="7" type="ORF">LELG_02852</name>
</gene>
<feature type="transmembrane region" description="Helical" evidence="5">
    <location>
        <begin position="7"/>
        <end position="29"/>
    </location>
</feature>
<dbReference type="FunCoup" id="A5DZR5">
    <property type="interactions" value="84"/>
</dbReference>
<keyword evidence="3 5" id="KW-1133">Transmembrane helix</keyword>
<dbReference type="VEuPathDB" id="FungiDB:LELG_02852"/>
<reference evidence="7 8" key="1">
    <citation type="journal article" date="2009" name="Nature">
        <title>Evolution of pathogenicity and sexual reproduction in eight Candida genomes.</title>
        <authorList>
            <person name="Butler G."/>
            <person name="Rasmussen M.D."/>
            <person name="Lin M.F."/>
            <person name="Santos M.A."/>
            <person name="Sakthikumar S."/>
            <person name="Munro C.A."/>
            <person name="Rheinbay E."/>
            <person name="Grabherr M."/>
            <person name="Forche A."/>
            <person name="Reedy J.L."/>
            <person name="Agrafioti I."/>
            <person name="Arnaud M.B."/>
            <person name="Bates S."/>
            <person name="Brown A.J."/>
            <person name="Brunke S."/>
            <person name="Costanzo M.C."/>
            <person name="Fitzpatrick D.A."/>
            <person name="de Groot P.W."/>
            <person name="Harris D."/>
            <person name="Hoyer L.L."/>
            <person name="Hube B."/>
            <person name="Klis F.M."/>
            <person name="Kodira C."/>
            <person name="Lennard N."/>
            <person name="Logue M.E."/>
            <person name="Martin R."/>
            <person name="Neiman A.M."/>
            <person name="Nikolaou E."/>
            <person name="Quail M.A."/>
            <person name="Quinn J."/>
            <person name="Santos M.C."/>
            <person name="Schmitzberger F.F."/>
            <person name="Sherlock G."/>
            <person name="Shah P."/>
            <person name="Silverstein K.A."/>
            <person name="Skrzypek M.S."/>
            <person name="Soll D."/>
            <person name="Staggs R."/>
            <person name="Stansfield I."/>
            <person name="Stumpf M.P."/>
            <person name="Sudbery P.E."/>
            <person name="Srikantha T."/>
            <person name="Zeng Q."/>
            <person name="Berman J."/>
            <person name="Berriman M."/>
            <person name="Heitman J."/>
            <person name="Gow N.A."/>
            <person name="Lorenz M.C."/>
            <person name="Birren B.W."/>
            <person name="Kellis M."/>
            <person name="Cuomo C.A."/>
        </authorList>
    </citation>
    <scope>NUCLEOTIDE SEQUENCE [LARGE SCALE GENOMIC DNA]</scope>
    <source>
        <strain evidence="8">ATCC 11503 / BCRC 21390 / CBS 2605 / JCM 1781 / NBRC 1676 / NRRL YB-4239</strain>
    </source>
</reference>
<keyword evidence="8" id="KW-1185">Reference proteome</keyword>
<dbReference type="GO" id="GO:0070941">
    <property type="term" value="P:eisosome assembly"/>
    <property type="evidence" value="ECO:0007669"/>
    <property type="project" value="TreeGrafter"/>
</dbReference>
<dbReference type="InterPro" id="IPR008253">
    <property type="entry name" value="Marvel"/>
</dbReference>
<dbReference type="OMA" id="AFMWFLW"/>